<protein>
    <recommendedName>
        <fullName evidence="7">BHLH domain-containing protein</fullName>
    </recommendedName>
</protein>
<dbReference type="PROSITE" id="PS50888">
    <property type="entry name" value="BHLH"/>
    <property type="match status" value="1"/>
</dbReference>
<accession>A0ABP0Y9K8</accession>
<keyword evidence="4" id="KW-0804">Transcription</keyword>
<evidence type="ECO:0000256" key="4">
    <source>
        <dbReference type="ARBA" id="ARBA00023163"/>
    </source>
</evidence>
<keyword evidence="9" id="KW-1185">Reference proteome</keyword>
<evidence type="ECO:0000313" key="9">
    <source>
        <dbReference type="Proteomes" id="UP001642487"/>
    </source>
</evidence>
<dbReference type="InterPro" id="IPR036638">
    <property type="entry name" value="HLH_DNA-bd_sf"/>
</dbReference>
<comment type="subcellular location">
    <subcellularLocation>
        <location evidence="1">Nucleus</location>
    </subcellularLocation>
</comment>
<reference evidence="8 9" key="1">
    <citation type="submission" date="2024-03" db="EMBL/GenBank/DDBJ databases">
        <authorList>
            <person name="Gkanogiannis A."/>
            <person name="Becerra Lopez-Lavalle L."/>
        </authorList>
    </citation>
    <scope>NUCLEOTIDE SEQUENCE [LARGE SCALE GENOMIC DNA]</scope>
</reference>
<proteinExistence type="predicted"/>
<dbReference type="SMART" id="SM00353">
    <property type="entry name" value="HLH"/>
    <property type="match status" value="1"/>
</dbReference>
<evidence type="ECO:0000256" key="3">
    <source>
        <dbReference type="ARBA" id="ARBA00023125"/>
    </source>
</evidence>
<dbReference type="Proteomes" id="UP001642487">
    <property type="component" value="Chromosome 3"/>
</dbReference>
<keyword evidence="3" id="KW-0238">DNA-binding</keyword>
<feature type="domain" description="BHLH" evidence="7">
    <location>
        <begin position="246"/>
        <end position="295"/>
    </location>
</feature>
<gene>
    <name evidence="8" type="ORF">CITCOLO1_LOCUS8980</name>
</gene>
<evidence type="ECO:0000256" key="2">
    <source>
        <dbReference type="ARBA" id="ARBA00023015"/>
    </source>
</evidence>
<sequence>MDSFGGFNGEGEWDLEDLDFTPINLPQPTSGFMADAWFCSLDSITANLPSCHVGNAIDQFPFIAAASDQHHHHHHVSMSIEENKMESIFSASTTDILLQEITGFSSENKFLDMDAQTHLGDDDHNNATNSANALFHHKRKSIVVDDDHNKLINPNKKIRTSNNVQKSRKGRESSGKSNSSSKEKVMSSTRRRKCEEEEEQENGGSCDMNCCTSDNSSEDDNASQDTNGGGSVLEPPKPKTRATRGSATDPQSLYARKRRERINERLRILQKLVPNGTKVDISTMLEEAVHYVKFLQLQIKLLSSDELWMYAPIAYNGMDICLQQKLSSFL</sequence>
<evidence type="ECO:0000256" key="1">
    <source>
        <dbReference type="ARBA" id="ARBA00004123"/>
    </source>
</evidence>
<dbReference type="InterPro" id="IPR011598">
    <property type="entry name" value="bHLH_dom"/>
</dbReference>
<dbReference type="PANTHER" id="PTHR16223">
    <property type="entry name" value="TRANSCRIPTION FACTOR BHLH83-RELATED"/>
    <property type="match status" value="1"/>
</dbReference>
<dbReference type="EMBL" id="OZ021737">
    <property type="protein sequence ID" value="CAK9317086.1"/>
    <property type="molecule type" value="Genomic_DNA"/>
</dbReference>
<dbReference type="CDD" id="cd11454">
    <property type="entry name" value="bHLH_AtIND_like"/>
    <property type="match status" value="1"/>
</dbReference>
<dbReference type="PANTHER" id="PTHR16223:SF338">
    <property type="entry name" value="TRANSCRIPTION FACTOR RSL2"/>
    <property type="match status" value="1"/>
</dbReference>
<feature type="region of interest" description="Disordered" evidence="6">
    <location>
        <begin position="145"/>
        <end position="257"/>
    </location>
</feature>
<evidence type="ECO:0000256" key="5">
    <source>
        <dbReference type="ARBA" id="ARBA00023242"/>
    </source>
</evidence>
<dbReference type="SUPFAM" id="SSF47459">
    <property type="entry name" value="HLH, helix-loop-helix DNA-binding domain"/>
    <property type="match status" value="1"/>
</dbReference>
<dbReference type="Gene3D" id="4.10.280.10">
    <property type="entry name" value="Helix-loop-helix DNA-binding domain"/>
    <property type="match status" value="1"/>
</dbReference>
<keyword evidence="2" id="KW-0805">Transcription regulation</keyword>
<dbReference type="InterPro" id="IPR045843">
    <property type="entry name" value="IND-like"/>
</dbReference>
<keyword evidence="5" id="KW-0539">Nucleus</keyword>
<evidence type="ECO:0000313" key="8">
    <source>
        <dbReference type="EMBL" id="CAK9317086.1"/>
    </source>
</evidence>
<organism evidence="8 9">
    <name type="scientific">Citrullus colocynthis</name>
    <name type="common">colocynth</name>
    <dbReference type="NCBI Taxonomy" id="252529"/>
    <lineage>
        <taxon>Eukaryota</taxon>
        <taxon>Viridiplantae</taxon>
        <taxon>Streptophyta</taxon>
        <taxon>Embryophyta</taxon>
        <taxon>Tracheophyta</taxon>
        <taxon>Spermatophyta</taxon>
        <taxon>Magnoliopsida</taxon>
        <taxon>eudicotyledons</taxon>
        <taxon>Gunneridae</taxon>
        <taxon>Pentapetalae</taxon>
        <taxon>rosids</taxon>
        <taxon>fabids</taxon>
        <taxon>Cucurbitales</taxon>
        <taxon>Cucurbitaceae</taxon>
        <taxon>Benincaseae</taxon>
        <taxon>Citrullus</taxon>
    </lineage>
</organism>
<name>A0ABP0Y9K8_9ROSI</name>
<evidence type="ECO:0000259" key="7">
    <source>
        <dbReference type="PROSITE" id="PS50888"/>
    </source>
</evidence>
<evidence type="ECO:0000256" key="6">
    <source>
        <dbReference type="SAM" id="MobiDB-lite"/>
    </source>
</evidence>
<dbReference type="Pfam" id="PF00010">
    <property type="entry name" value="HLH"/>
    <property type="match status" value="1"/>
</dbReference>